<keyword evidence="4 6" id="KW-1133">Transmembrane helix</keyword>
<evidence type="ECO:0000313" key="8">
    <source>
        <dbReference type="EMBL" id="GAA4162045.1"/>
    </source>
</evidence>
<dbReference type="InterPro" id="IPR020846">
    <property type="entry name" value="MFS_dom"/>
</dbReference>
<dbReference type="Proteomes" id="UP001415169">
    <property type="component" value="Unassembled WGS sequence"/>
</dbReference>
<feature type="transmembrane region" description="Helical" evidence="6">
    <location>
        <begin position="14"/>
        <end position="37"/>
    </location>
</feature>
<dbReference type="PANTHER" id="PTHR43385:SF1">
    <property type="entry name" value="RIBOFLAVIN TRANSPORTER RIBJ"/>
    <property type="match status" value="1"/>
</dbReference>
<dbReference type="Pfam" id="PF07690">
    <property type="entry name" value="MFS_1"/>
    <property type="match status" value="1"/>
</dbReference>
<keyword evidence="9" id="KW-1185">Reference proteome</keyword>
<feature type="transmembrane region" description="Helical" evidence="6">
    <location>
        <begin position="142"/>
        <end position="162"/>
    </location>
</feature>
<dbReference type="RefSeq" id="WP_344791685.1">
    <property type="nucleotide sequence ID" value="NZ_BAABBV010000001.1"/>
</dbReference>
<name>A0ABP7ZKU7_9MICO</name>
<protein>
    <submittedName>
        <fullName evidence="8">MFS transporter</fullName>
    </submittedName>
</protein>
<evidence type="ECO:0000256" key="1">
    <source>
        <dbReference type="ARBA" id="ARBA00004651"/>
    </source>
</evidence>
<feature type="transmembrane region" description="Helical" evidence="6">
    <location>
        <begin position="376"/>
        <end position="396"/>
    </location>
</feature>
<dbReference type="InterPro" id="IPR011701">
    <property type="entry name" value="MFS"/>
</dbReference>
<feature type="domain" description="Major facilitator superfamily (MFS) profile" evidence="7">
    <location>
        <begin position="16"/>
        <end position="396"/>
    </location>
</feature>
<feature type="transmembrane region" description="Helical" evidence="6">
    <location>
        <begin position="349"/>
        <end position="370"/>
    </location>
</feature>
<evidence type="ECO:0000259" key="7">
    <source>
        <dbReference type="PROSITE" id="PS50850"/>
    </source>
</evidence>
<comment type="caution">
    <text evidence="8">The sequence shown here is derived from an EMBL/GenBank/DDBJ whole genome shotgun (WGS) entry which is preliminary data.</text>
</comment>
<keyword evidence="2" id="KW-0813">Transport</keyword>
<evidence type="ECO:0000313" key="9">
    <source>
        <dbReference type="Proteomes" id="UP001415169"/>
    </source>
</evidence>
<dbReference type="PANTHER" id="PTHR43385">
    <property type="entry name" value="RIBOFLAVIN TRANSPORTER RIBJ"/>
    <property type="match status" value="1"/>
</dbReference>
<feature type="transmembrane region" description="Helical" evidence="6">
    <location>
        <begin position="306"/>
        <end position="328"/>
    </location>
</feature>
<evidence type="ECO:0000256" key="4">
    <source>
        <dbReference type="ARBA" id="ARBA00022989"/>
    </source>
</evidence>
<dbReference type="InterPro" id="IPR036259">
    <property type="entry name" value="MFS_trans_sf"/>
</dbReference>
<feature type="transmembrane region" description="Helical" evidence="6">
    <location>
        <begin position="248"/>
        <end position="270"/>
    </location>
</feature>
<evidence type="ECO:0000256" key="6">
    <source>
        <dbReference type="SAM" id="Phobius"/>
    </source>
</evidence>
<evidence type="ECO:0000256" key="2">
    <source>
        <dbReference type="ARBA" id="ARBA00022448"/>
    </source>
</evidence>
<organism evidence="8 9">
    <name type="scientific">Gryllotalpicola daejeonensis</name>
    <dbReference type="NCBI Taxonomy" id="993087"/>
    <lineage>
        <taxon>Bacteria</taxon>
        <taxon>Bacillati</taxon>
        <taxon>Actinomycetota</taxon>
        <taxon>Actinomycetes</taxon>
        <taxon>Micrococcales</taxon>
        <taxon>Microbacteriaceae</taxon>
        <taxon>Gryllotalpicola</taxon>
    </lineage>
</organism>
<feature type="transmembrane region" description="Helical" evidence="6">
    <location>
        <begin position="111"/>
        <end position="135"/>
    </location>
</feature>
<dbReference type="SUPFAM" id="SSF103473">
    <property type="entry name" value="MFS general substrate transporter"/>
    <property type="match status" value="1"/>
</dbReference>
<accession>A0ABP7ZKU7</accession>
<proteinExistence type="predicted"/>
<evidence type="ECO:0000256" key="3">
    <source>
        <dbReference type="ARBA" id="ARBA00022692"/>
    </source>
</evidence>
<dbReference type="PROSITE" id="PS50850">
    <property type="entry name" value="MFS"/>
    <property type="match status" value="1"/>
</dbReference>
<keyword evidence="3 6" id="KW-0812">Transmembrane</keyword>
<gene>
    <name evidence="8" type="ORF">GCM10022286_20540</name>
</gene>
<feature type="transmembrane region" description="Helical" evidence="6">
    <location>
        <begin position="49"/>
        <end position="72"/>
    </location>
</feature>
<evidence type="ECO:0000256" key="5">
    <source>
        <dbReference type="ARBA" id="ARBA00023136"/>
    </source>
</evidence>
<feature type="transmembrane region" description="Helical" evidence="6">
    <location>
        <begin position="216"/>
        <end position="242"/>
    </location>
</feature>
<dbReference type="Gene3D" id="1.20.1250.20">
    <property type="entry name" value="MFS general substrate transporter like domains"/>
    <property type="match status" value="1"/>
</dbReference>
<sequence length="409" mass="41253">MPGRAAGAPTSRRLTGVLVALCATVVTSYGALFYAFAVLAPSIAGDTGWSQVAITTAFSVASLAGAACGIPVGRMLQRFGPRPVMVFGSALGAASVAVMALAPDFAIFACAWALIGVATAGLYYAPAFAALTAWFGARRVRAITTLTLAGGFASTIFAPFTAFLDGRLGWRGSYLVLAGILLVVTLPAHAIALRLPWQPQQAVARAPDRDVLGSPLFVLMASAGTVTAFVSYASLVALPVLLLGRGAAPALAAWAVGLAGAGQVGGRLVYPLLDHRLRPRTRAAFVFGLLAASLLAQSLVTGPEWLSVAIAVVGGAARGLFTLVNATLPAELWGPERYPAISGVYQAPLAAAGGLAPGAGAAIAAVAGGYPALFEILAALAAVAVVIALAPGRAVPRPVSASNPRMTSD</sequence>
<reference evidence="8" key="1">
    <citation type="journal article" date="2014" name="Int. J. Syst. Evol. Microbiol.">
        <title>Complete genome of a new Firmicutes species belonging to the dominant human colonic microbiota ('Ruminococcus bicirculans') reveals two chromosomes and a selective capacity to utilize plant glucans.</title>
        <authorList>
            <consortium name="NISC Comparative Sequencing Program"/>
            <person name="Wegmann U."/>
            <person name="Louis P."/>
            <person name="Goesmann A."/>
            <person name="Henrissat B."/>
            <person name="Duncan S.H."/>
            <person name="Flint H.J."/>
        </authorList>
    </citation>
    <scope>NUCLEOTIDE SEQUENCE</scope>
    <source>
        <strain evidence="8">JCM 17590</strain>
    </source>
</reference>
<reference evidence="8" key="2">
    <citation type="submission" date="2023-12" db="EMBL/GenBank/DDBJ databases">
        <authorList>
            <person name="Sun Q."/>
            <person name="Inoue M."/>
        </authorList>
    </citation>
    <scope>NUCLEOTIDE SEQUENCE</scope>
    <source>
        <strain evidence="8">JCM 17590</strain>
    </source>
</reference>
<feature type="transmembrane region" description="Helical" evidence="6">
    <location>
        <begin position="84"/>
        <end position="105"/>
    </location>
</feature>
<keyword evidence="5 6" id="KW-0472">Membrane</keyword>
<feature type="transmembrane region" description="Helical" evidence="6">
    <location>
        <begin position="282"/>
        <end position="300"/>
    </location>
</feature>
<feature type="transmembrane region" description="Helical" evidence="6">
    <location>
        <begin position="174"/>
        <end position="195"/>
    </location>
</feature>
<comment type="subcellular location">
    <subcellularLocation>
        <location evidence="1">Cell membrane</location>
        <topology evidence="1">Multi-pass membrane protein</topology>
    </subcellularLocation>
</comment>
<dbReference type="InterPro" id="IPR052983">
    <property type="entry name" value="MFS_Riboflavin_Transporter"/>
</dbReference>
<dbReference type="EMBL" id="BAABBV010000001">
    <property type="protein sequence ID" value="GAA4162045.1"/>
    <property type="molecule type" value="Genomic_DNA"/>
</dbReference>